<keyword evidence="1" id="KW-0812">Transmembrane</keyword>
<keyword evidence="1" id="KW-1133">Transmembrane helix</keyword>
<feature type="transmembrane region" description="Helical" evidence="1">
    <location>
        <begin position="49"/>
        <end position="74"/>
    </location>
</feature>
<keyword evidence="1" id="KW-0472">Membrane</keyword>
<proteinExistence type="predicted"/>
<protein>
    <submittedName>
        <fullName evidence="2">Uncharacterized protein</fullName>
    </submittedName>
</protein>
<dbReference type="GeneID" id="94337090"/>
<dbReference type="RefSeq" id="XP_067803035.1">
    <property type="nucleotide sequence ID" value="XM_067947813.1"/>
</dbReference>
<dbReference type="Proteomes" id="UP001214638">
    <property type="component" value="Unassembled WGS sequence"/>
</dbReference>
<name>A0AAD9UNN0_9APIC</name>
<dbReference type="EMBL" id="JALLKP010000003">
    <property type="protein sequence ID" value="KAK2196193.1"/>
    <property type="molecule type" value="Genomic_DNA"/>
</dbReference>
<organism evidence="2 3">
    <name type="scientific">Babesia duncani</name>
    <dbReference type="NCBI Taxonomy" id="323732"/>
    <lineage>
        <taxon>Eukaryota</taxon>
        <taxon>Sar</taxon>
        <taxon>Alveolata</taxon>
        <taxon>Apicomplexa</taxon>
        <taxon>Aconoidasida</taxon>
        <taxon>Piroplasmida</taxon>
        <taxon>Babesiidae</taxon>
        <taxon>Babesia</taxon>
    </lineage>
</organism>
<dbReference type="KEGG" id="bdw:94337090"/>
<sequence length="256" mass="28589">MSRIVGVVIGIMNLSFTFLYVRPVYISGMDHVCDKLLLSSFSFVAVKSLWVHIHFILLTALSSFCFYFSYPLLIDLDIFKNTIGELFAIFLVIEICLMVAKVFAALLPHSFVSRINPLFVYVVSLLQLTFTILVVCGVVYSSEGLRRISMRCFCGAMVAFCHGVITMYADMMITEIVERENGPGKATVFTFYVFLKAFFMFLGNLIAEVMIHFIDFEASIGGYPRKGGIFGHPVKKVFVGNKKPAAGAKKVVGVKM</sequence>
<evidence type="ECO:0000313" key="2">
    <source>
        <dbReference type="EMBL" id="KAK2196193.1"/>
    </source>
</evidence>
<evidence type="ECO:0000256" key="1">
    <source>
        <dbReference type="SAM" id="Phobius"/>
    </source>
</evidence>
<feature type="transmembrane region" description="Helical" evidence="1">
    <location>
        <begin position="152"/>
        <end position="169"/>
    </location>
</feature>
<dbReference type="AlphaFoldDB" id="A0AAD9UNN0"/>
<feature type="transmembrane region" description="Helical" evidence="1">
    <location>
        <begin position="86"/>
        <end position="106"/>
    </location>
</feature>
<keyword evidence="3" id="KW-1185">Reference proteome</keyword>
<feature type="transmembrane region" description="Helical" evidence="1">
    <location>
        <begin position="7"/>
        <end position="29"/>
    </location>
</feature>
<accession>A0AAD9UNN0</accession>
<evidence type="ECO:0000313" key="3">
    <source>
        <dbReference type="Proteomes" id="UP001214638"/>
    </source>
</evidence>
<feature type="transmembrane region" description="Helical" evidence="1">
    <location>
        <begin position="189"/>
        <end position="207"/>
    </location>
</feature>
<comment type="caution">
    <text evidence="2">The sequence shown here is derived from an EMBL/GenBank/DDBJ whole genome shotgun (WGS) entry which is preliminary data.</text>
</comment>
<gene>
    <name evidence="2" type="ORF">BdWA1_002793</name>
</gene>
<reference evidence="2" key="1">
    <citation type="journal article" date="2023" name="Nat. Microbiol.">
        <title>Babesia duncani multi-omics identifies virulence factors and drug targets.</title>
        <authorList>
            <person name="Singh P."/>
            <person name="Lonardi S."/>
            <person name="Liang Q."/>
            <person name="Vydyam P."/>
            <person name="Khabirova E."/>
            <person name="Fang T."/>
            <person name="Gihaz S."/>
            <person name="Thekkiniath J."/>
            <person name="Munshi M."/>
            <person name="Abel S."/>
            <person name="Ciampossin L."/>
            <person name="Batugedara G."/>
            <person name="Gupta M."/>
            <person name="Lu X.M."/>
            <person name="Lenz T."/>
            <person name="Chakravarty S."/>
            <person name="Cornillot E."/>
            <person name="Hu Y."/>
            <person name="Ma W."/>
            <person name="Gonzalez L.M."/>
            <person name="Sanchez S."/>
            <person name="Estrada K."/>
            <person name="Sanchez-Flores A."/>
            <person name="Montero E."/>
            <person name="Harb O.S."/>
            <person name="Le Roch K.G."/>
            <person name="Mamoun C.B."/>
        </authorList>
    </citation>
    <scope>NUCLEOTIDE SEQUENCE</scope>
    <source>
        <strain evidence="2">WA1</strain>
    </source>
</reference>
<feature type="transmembrane region" description="Helical" evidence="1">
    <location>
        <begin position="118"/>
        <end position="140"/>
    </location>
</feature>